<comment type="caution">
    <text evidence="13">The sequence shown here is derived from an EMBL/GenBank/DDBJ whole genome shotgun (WGS) entry which is preliminary data.</text>
</comment>
<accession>A0ABD3C2N1</accession>
<comment type="function">
    <text evidence="1">Confers resistance to late blight (Phytophthora infestans) races carrying the avirulence gene Avr1. Resistance proteins guard the plant against pathogens that contain an appropriate avirulence protein via an indirect interaction with this avirulence protein. That triggers a defense system including the hypersensitive response, which restricts the pathogen growth.</text>
</comment>
<dbReference type="GO" id="GO:0005737">
    <property type="term" value="C:cytoplasm"/>
    <property type="evidence" value="ECO:0007669"/>
    <property type="project" value="UniProtKB-SubCell"/>
</dbReference>
<evidence type="ECO:0000256" key="7">
    <source>
        <dbReference type="ARBA" id="ARBA00022737"/>
    </source>
</evidence>
<evidence type="ECO:0000256" key="10">
    <source>
        <dbReference type="ARBA" id="ARBA00022840"/>
    </source>
</evidence>
<dbReference type="SUPFAM" id="SSF52540">
    <property type="entry name" value="P-loop containing nucleoside triphosphate hydrolases"/>
    <property type="match status" value="1"/>
</dbReference>
<evidence type="ECO:0000259" key="11">
    <source>
        <dbReference type="Pfam" id="PF00931"/>
    </source>
</evidence>
<keyword evidence="6" id="KW-0381">Hypersensitive response</keyword>
<evidence type="ECO:0000256" key="6">
    <source>
        <dbReference type="ARBA" id="ARBA00022667"/>
    </source>
</evidence>
<comment type="similarity">
    <text evidence="3">Belongs to the disease resistance NB-LRR family.</text>
</comment>
<dbReference type="InterPro" id="IPR027417">
    <property type="entry name" value="P-loop_NTPase"/>
</dbReference>
<dbReference type="PANTHER" id="PTHR23155">
    <property type="entry name" value="DISEASE RESISTANCE PROTEIN RP"/>
    <property type="match status" value="1"/>
</dbReference>
<dbReference type="Pfam" id="PF00931">
    <property type="entry name" value="NB-ARC"/>
    <property type="match status" value="1"/>
</dbReference>
<evidence type="ECO:0000256" key="5">
    <source>
        <dbReference type="ARBA" id="ARBA00022614"/>
    </source>
</evidence>
<keyword evidence="5" id="KW-0433">Leucine-rich repeat</keyword>
<evidence type="ECO:0000256" key="3">
    <source>
        <dbReference type="ARBA" id="ARBA00008894"/>
    </source>
</evidence>
<dbReference type="GO" id="GO:0051607">
    <property type="term" value="P:defense response to virus"/>
    <property type="evidence" value="ECO:0007669"/>
    <property type="project" value="UniProtKB-ARBA"/>
</dbReference>
<dbReference type="GO" id="GO:0009626">
    <property type="term" value="P:plant-type hypersensitive response"/>
    <property type="evidence" value="ECO:0007669"/>
    <property type="project" value="UniProtKB-KW"/>
</dbReference>
<proteinExistence type="inferred from homology"/>
<evidence type="ECO:0000259" key="12">
    <source>
        <dbReference type="Pfam" id="PF23559"/>
    </source>
</evidence>
<dbReference type="PRINTS" id="PR00364">
    <property type="entry name" value="DISEASERSIST"/>
</dbReference>
<evidence type="ECO:0000256" key="4">
    <source>
        <dbReference type="ARBA" id="ARBA00022490"/>
    </source>
</evidence>
<evidence type="ECO:0000256" key="2">
    <source>
        <dbReference type="ARBA" id="ARBA00004496"/>
    </source>
</evidence>
<dbReference type="FunFam" id="1.10.10.10:FF:000322">
    <property type="entry name" value="Probable disease resistance protein At1g63360"/>
    <property type="match status" value="1"/>
</dbReference>
<evidence type="ECO:0000313" key="13">
    <source>
        <dbReference type="EMBL" id="KAL3624028.1"/>
    </source>
</evidence>
<feature type="domain" description="NB-ARC" evidence="11">
    <location>
        <begin position="150"/>
        <end position="315"/>
    </location>
</feature>
<dbReference type="PANTHER" id="PTHR23155:SF1152">
    <property type="entry name" value="AAA+ ATPASE DOMAIN-CONTAINING PROTEIN"/>
    <property type="match status" value="1"/>
</dbReference>
<keyword evidence="8" id="KW-0547">Nucleotide-binding</keyword>
<dbReference type="InterPro" id="IPR032675">
    <property type="entry name" value="LRR_dom_sf"/>
</dbReference>
<dbReference type="Gene3D" id="1.10.8.430">
    <property type="entry name" value="Helical domain of apoptotic protease-activating factors"/>
    <property type="match status" value="1"/>
</dbReference>
<dbReference type="EMBL" id="JAVIJP010000054">
    <property type="protein sequence ID" value="KAL3624028.1"/>
    <property type="molecule type" value="Genomic_DNA"/>
</dbReference>
<evidence type="ECO:0008006" key="15">
    <source>
        <dbReference type="Google" id="ProtNLM"/>
    </source>
</evidence>
<keyword evidence="4" id="KW-0963">Cytoplasm</keyword>
<reference evidence="14" key="1">
    <citation type="journal article" date="2024" name="IScience">
        <title>Strigolactones Initiate the Formation of Haustorium-like Structures in Castilleja.</title>
        <authorList>
            <person name="Buerger M."/>
            <person name="Peterson D."/>
            <person name="Chory J."/>
        </authorList>
    </citation>
    <scope>NUCLEOTIDE SEQUENCE [LARGE SCALE GENOMIC DNA]</scope>
</reference>
<name>A0ABD3C2N1_9LAMI</name>
<dbReference type="FunFam" id="3.40.50.300:FF:001091">
    <property type="entry name" value="Probable disease resistance protein At1g61300"/>
    <property type="match status" value="1"/>
</dbReference>
<dbReference type="GO" id="GO:0005524">
    <property type="term" value="F:ATP binding"/>
    <property type="evidence" value="ECO:0007669"/>
    <property type="project" value="UniProtKB-KW"/>
</dbReference>
<comment type="subcellular location">
    <subcellularLocation>
        <location evidence="2">Cytoplasm</location>
    </subcellularLocation>
</comment>
<dbReference type="SUPFAM" id="SSF52058">
    <property type="entry name" value="L domain-like"/>
    <property type="match status" value="1"/>
</dbReference>
<dbReference type="InterPro" id="IPR036388">
    <property type="entry name" value="WH-like_DNA-bd_sf"/>
</dbReference>
<dbReference type="InterPro" id="IPR042197">
    <property type="entry name" value="Apaf_helical"/>
</dbReference>
<evidence type="ECO:0000313" key="14">
    <source>
        <dbReference type="Proteomes" id="UP001632038"/>
    </source>
</evidence>
<dbReference type="Gene3D" id="1.20.5.4130">
    <property type="match status" value="1"/>
</dbReference>
<keyword evidence="14" id="KW-1185">Reference proteome</keyword>
<evidence type="ECO:0000256" key="9">
    <source>
        <dbReference type="ARBA" id="ARBA00022821"/>
    </source>
</evidence>
<keyword evidence="7" id="KW-0677">Repeat</keyword>
<dbReference type="InterPro" id="IPR044974">
    <property type="entry name" value="Disease_R_plants"/>
</dbReference>
<dbReference type="Pfam" id="PF23559">
    <property type="entry name" value="WHD_DRP"/>
    <property type="match status" value="1"/>
</dbReference>
<feature type="domain" description="Disease resistance protein winged helix" evidence="12">
    <location>
        <begin position="403"/>
        <end position="473"/>
    </location>
</feature>
<keyword evidence="10" id="KW-0067">ATP-binding</keyword>
<organism evidence="13 14">
    <name type="scientific">Castilleja foliolosa</name>
    <dbReference type="NCBI Taxonomy" id="1961234"/>
    <lineage>
        <taxon>Eukaryota</taxon>
        <taxon>Viridiplantae</taxon>
        <taxon>Streptophyta</taxon>
        <taxon>Embryophyta</taxon>
        <taxon>Tracheophyta</taxon>
        <taxon>Spermatophyta</taxon>
        <taxon>Magnoliopsida</taxon>
        <taxon>eudicotyledons</taxon>
        <taxon>Gunneridae</taxon>
        <taxon>Pentapetalae</taxon>
        <taxon>asterids</taxon>
        <taxon>lamiids</taxon>
        <taxon>Lamiales</taxon>
        <taxon>Orobanchaceae</taxon>
        <taxon>Pedicularideae</taxon>
        <taxon>Castillejinae</taxon>
        <taxon>Castilleja</taxon>
    </lineage>
</organism>
<dbReference type="Gene3D" id="3.40.50.300">
    <property type="entry name" value="P-loop containing nucleotide triphosphate hydrolases"/>
    <property type="match status" value="1"/>
</dbReference>
<dbReference type="InterPro" id="IPR002182">
    <property type="entry name" value="NB-ARC"/>
</dbReference>
<evidence type="ECO:0000256" key="1">
    <source>
        <dbReference type="ARBA" id="ARBA00002074"/>
    </source>
</evidence>
<dbReference type="Gene3D" id="1.10.10.10">
    <property type="entry name" value="Winged helix-like DNA-binding domain superfamily/Winged helix DNA-binding domain"/>
    <property type="match status" value="1"/>
</dbReference>
<keyword evidence="9" id="KW-0611">Plant defense</keyword>
<gene>
    <name evidence="13" type="ORF">CASFOL_032844</name>
</gene>
<evidence type="ECO:0000256" key="8">
    <source>
        <dbReference type="ARBA" id="ARBA00022741"/>
    </source>
</evidence>
<sequence>MAAYAALVSLMYTIDQIQNHPRPPISLDKDQVQFLTKKLTFLQNYLENYSRVDSQESDALKSRIADASYAAEDLIESRIVYQIQSHGDNIISINDLYDGLQQVIQDLILIEKEVTEMAKTQLQIMNYSTPVSLKRSPFSMEQNAMVGFEDILYEIMDKLTGHHLSRQIIPITGMGGIGKTTLARNIYDKPLIVQYFDVRGWATISQECNSKDILLQVLFCLTNESLSEMSEDKLGEKLYKSLIGRRYLIVMDDIWRSEAWDGVRFFFPENDNGSRIVITTRLSNLAFRLSGSYGFEVSFLDENNSWILFCKSVFLGEEKCCPFELEETGKRIVNSCKGLPLSITVIGGLLSRHKQSLGYWEYILENLNPILNLEDNEHCLKILCISYNELPVHLKPCFLYMGVFPEDCEIDVSRLVKLWVAEGFLKPISGKSLEMVAEEYLKDLVDRNLILVHDLDYTGEIEHCKIHDLLRDICLKEAQKDKFLCFESSQDIQGQRRIAFHRRGELTTGTLQSASLRSVICDTNDGVAGLPFLNFSCLRVLMEVNVVFDHPENHSPETNFELINSRYLEVSPREIPAILSSVYRLWNLQTLEVHNYQGWDIDIDTLDIWKMPQIRHLMLYRLRLLNTPSIDDDDFVILENLQTFSNIRNLKFSEEVVKRIPNIKKLRIYYERIVKSSGASYCLNNLCRLHKLESLYCSFNGIRERPTRRELAHRLMGTKIGSLPHLQVLELDDDAFIGDEWETDEGQFESLKYLRIHACNDLENWWTESTHFPHLEYLDLWNLEKLNEIPLEIGAISTLEYIEVQGCSDSAIISAKEILKEQEGFGNVGIEVVINGGYCYYDGDELMEEGCLATVASEESKHSQ</sequence>
<dbReference type="InterPro" id="IPR058922">
    <property type="entry name" value="WHD_DRP"/>
</dbReference>
<dbReference type="Gene3D" id="3.80.10.10">
    <property type="entry name" value="Ribonuclease Inhibitor"/>
    <property type="match status" value="1"/>
</dbReference>
<dbReference type="Proteomes" id="UP001632038">
    <property type="component" value="Unassembled WGS sequence"/>
</dbReference>
<dbReference type="AlphaFoldDB" id="A0ABD3C2N1"/>
<protein>
    <recommendedName>
        <fullName evidence="15">NB-ARC domain-containing protein</fullName>
    </recommendedName>
</protein>